<dbReference type="GO" id="GO:0004331">
    <property type="term" value="F:fructose-2,6-bisphosphate 2-phosphatase activity"/>
    <property type="evidence" value="ECO:0007669"/>
    <property type="project" value="TreeGrafter"/>
</dbReference>
<dbReference type="Gene3D" id="3.40.50.1240">
    <property type="entry name" value="Phosphoglycerate mutase-like"/>
    <property type="match status" value="1"/>
</dbReference>
<evidence type="ECO:0000313" key="2">
    <source>
        <dbReference type="EMBL" id="OXA44504.1"/>
    </source>
</evidence>
<reference evidence="2 3" key="1">
    <citation type="submission" date="2015-12" db="EMBL/GenBank/DDBJ databases">
        <title>The genome of Folsomia candida.</title>
        <authorList>
            <person name="Faddeeva A."/>
            <person name="Derks M.F."/>
            <person name="Anvar Y."/>
            <person name="Smit S."/>
            <person name="Van Straalen N."/>
            <person name="Roelofs D."/>
        </authorList>
    </citation>
    <scope>NUCLEOTIDE SEQUENCE [LARGE SCALE GENOMIC DNA]</scope>
    <source>
        <strain evidence="2 3">VU population</strain>
        <tissue evidence="2">Whole body</tissue>
    </source>
</reference>
<gene>
    <name evidence="2" type="ORF">Fcan01_20557</name>
</gene>
<keyword evidence="1" id="KW-0378">Hydrolase</keyword>
<dbReference type="EMBL" id="LNIX01000019">
    <property type="protein sequence ID" value="OXA44504.1"/>
    <property type="molecule type" value="Genomic_DNA"/>
</dbReference>
<dbReference type="InterPro" id="IPR013078">
    <property type="entry name" value="His_Pase_superF_clade-1"/>
</dbReference>
<dbReference type="Proteomes" id="UP000198287">
    <property type="component" value="Unassembled WGS sequence"/>
</dbReference>
<dbReference type="GO" id="GO:0045820">
    <property type="term" value="P:negative regulation of glycolytic process"/>
    <property type="evidence" value="ECO:0007669"/>
    <property type="project" value="TreeGrafter"/>
</dbReference>
<dbReference type="OMA" id="FRWDSTI"/>
<dbReference type="Pfam" id="PF00300">
    <property type="entry name" value="His_Phos_1"/>
    <property type="match status" value="1"/>
</dbReference>
<dbReference type="GO" id="GO:0005829">
    <property type="term" value="C:cytosol"/>
    <property type="evidence" value="ECO:0007669"/>
    <property type="project" value="TreeGrafter"/>
</dbReference>
<dbReference type="InterPro" id="IPR051695">
    <property type="entry name" value="Phosphoglycerate_Mutase"/>
</dbReference>
<dbReference type="OrthoDB" id="354304at2759"/>
<dbReference type="PANTHER" id="PTHR46517">
    <property type="entry name" value="FRUCTOSE-2,6-BISPHOSPHATASE TIGAR"/>
    <property type="match status" value="1"/>
</dbReference>
<dbReference type="GO" id="GO:0043456">
    <property type="term" value="P:regulation of pentose-phosphate shunt"/>
    <property type="evidence" value="ECO:0007669"/>
    <property type="project" value="TreeGrafter"/>
</dbReference>
<organism evidence="2 3">
    <name type="scientific">Folsomia candida</name>
    <name type="common">Springtail</name>
    <dbReference type="NCBI Taxonomy" id="158441"/>
    <lineage>
        <taxon>Eukaryota</taxon>
        <taxon>Metazoa</taxon>
        <taxon>Ecdysozoa</taxon>
        <taxon>Arthropoda</taxon>
        <taxon>Hexapoda</taxon>
        <taxon>Collembola</taxon>
        <taxon>Entomobryomorpha</taxon>
        <taxon>Isotomoidea</taxon>
        <taxon>Isotomidae</taxon>
        <taxon>Proisotominae</taxon>
        <taxon>Folsomia</taxon>
    </lineage>
</organism>
<dbReference type="SMART" id="SM00855">
    <property type="entry name" value="PGAM"/>
    <property type="match status" value="1"/>
</dbReference>
<dbReference type="InterPro" id="IPR029033">
    <property type="entry name" value="His_PPase_superfam"/>
</dbReference>
<dbReference type="AlphaFoldDB" id="A0A226DI53"/>
<keyword evidence="3" id="KW-1185">Reference proteome</keyword>
<dbReference type="PANTHER" id="PTHR46517:SF1">
    <property type="entry name" value="FRUCTOSE-2,6-BISPHOSPHATASE TIGAR"/>
    <property type="match status" value="1"/>
</dbReference>
<comment type="caution">
    <text evidence="2">The sequence shown here is derived from an EMBL/GenBank/DDBJ whole genome shotgun (WGS) entry which is preliminary data.</text>
</comment>
<sequence length="240" mass="27118">MTSPKVQHFIYFVRHAECGGNTDEKFPKETDGLTETGRDQAKLLADVLPDFTHVYASSYQRAVETAERILTVHKGRGSCTPGLKVKVEARLKERDCGDLTAFRWDSTIWQEKFKELATGKKFYQLEFPGSSETSADFQAKQKNFIKEMIDTLRKDSVAKKSSSILLVSHAMYLKCIMDSMMDGKFSDFLTLSHPPITDFPWATKNTTCTKVGVEFNLQDGKKAVVTVLETNSTKHLDIEK</sequence>
<accession>A0A226DI53</accession>
<dbReference type="CDD" id="cd07067">
    <property type="entry name" value="HP_PGM_like"/>
    <property type="match status" value="1"/>
</dbReference>
<evidence type="ECO:0000313" key="3">
    <source>
        <dbReference type="Proteomes" id="UP000198287"/>
    </source>
</evidence>
<dbReference type="SUPFAM" id="SSF53254">
    <property type="entry name" value="Phosphoglycerate mutase-like"/>
    <property type="match status" value="1"/>
</dbReference>
<protein>
    <submittedName>
        <fullName evidence="2">Phosphoglycerate mutase-like protein 4</fullName>
    </submittedName>
</protein>
<name>A0A226DI53_FOLCA</name>
<evidence type="ECO:0000256" key="1">
    <source>
        <dbReference type="ARBA" id="ARBA00022801"/>
    </source>
</evidence>
<dbReference type="STRING" id="158441.A0A226DI53"/>
<proteinExistence type="predicted"/>